<keyword evidence="1" id="KW-0812">Transmembrane</keyword>
<protein>
    <recommendedName>
        <fullName evidence="5">Ig-like domain-containing protein</fullName>
    </recommendedName>
</protein>
<keyword evidence="2" id="KW-0732">Signal</keyword>
<dbReference type="RefSeq" id="WP_283716065.1">
    <property type="nucleotide sequence ID" value="NZ_JASJND010000005.1"/>
</dbReference>
<evidence type="ECO:0000256" key="2">
    <source>
        <dbReference type="SAM" id="SignalP"/>
    </source>
</evidence>
<evidence type="ECO:0008006" key="5">
    <source>
        <dbReference type="Google" id="ProtNLM"/>
    </source>
</evidence>
<comment type="caution">
    <text evidence="3">The sequence shown here is derived from an EMBL/GenBank/DDBJ whole genome shotgun (WGS) entry which is preliminary data.</text>
</comment>
<dbReference type="Proteomes" id="UP001321481">
    <property type="component" value="Unassembled WGS sequence"/>
</dbReference>
<proteinExistence type="predicted"/>
<sequence>MRTRALAASLVVVVATLFGGASNAASAEESAPSPAVEVSAASAFTSPAAVEIEGVAQVGEVLTAVVTTDAVPLPDSYTYQWFADDYEIEGATEQTFPVEAWYRDVSLAVVATPVLDGYDGASGAGPSLPTDAVAPALYTGIMIVSLPDTIRASDVITATLDSDLALEPDHLEYTWIVDGEPIDDGWEGTLDLVQSGFQGGEELAVFAHAGALGYEPVFATSQTVTVLPAPILTVDVVNLDTGIGIGVGLEVAGERFLHTGPVTIEIQGEHAVPGEWESVFDDPIVLGTVTPDVDGNFRFDAPLHSLPGALNVRVIAADGTLLASENPLFLFGEDPAEESAAAAAGERLAESGDDAPLLPIALIGFALVAAGGFLLRFGKQYPPRLGSSR</sequence>
<feature type="signal peptide" evidence="2">
    <location>
        <begin position="1"/>
        <end position="27"/>
    </location>
</feature>
<keyword evidence="1" id="KW-1133">Transmembrane helix</keyword>
<reference evidence="3 4" key="1">
    <citation type="submission" date="2023-05" db="EMBL/GenBank/DDBJ databases">
        <title>Microbacterium dauci sp.nov., Isolated from Carrot Rhizosphere Soil.</title>
        <authorList>
            <person name="Xiao Z."/>
            <person name="Zheng J."/>
        </authorList>
    </citation>
    <scope>NUCLEOTIDE SEQUENCE [LARGE SCALE GENOMIC DNA]</scope>
    <source>
        <strain evidence="3 4">LX3-4</strain>
    </source>
</reference>
<dbReference type="EMBL" id="JASJND010000005">
    <property type="protein sequence ID" value="MDJ1114447.1"/>
    <property type="molecule type" value="Genomic_DNA"/>
</dbReference>
<name>A0ABT6ZE51_9MICO</name>
<dbReference type="Gene3D" id="2.60.40.2700">
    <property type="match status" value="1"/>
</dbReference>
<feature type="chain" id="PRO_5046744070" description="Ig-like domain-containing protein" evidence="2">
    <location>
        <begin position="28"/>
        <end position="389"/>
    </location>
</feature>
<keyword evidence="1" id="KW-0472">Membrane</keyword>
<evidence type="ECO:0000256" key="1">
    <source>
        <dbReference type="SAM" id="Phobius"/>
    </source>
</evidence>
<keyword evidence="4" id="KW-1185">Reference proteome</keyword>
<evidence type="ECO:0000313" key="3">
    <source>
        <dbReference type="EMBL" id="MDJ1114447.1"/>
    </source>
</evidence>
<gene>
    <name evidence="3" type="ORF">QNI14_08270</name>
</gene>
<evidence type="ECO:0000313" key="4">
    <source>
        <dbReference type="Proteomes" id="UP001321481"/>
    </source>
</evidence>
<accession>A0ABT6ZE51</accession>
<feature type="transmembrane region" description="Helical" evidence="1">
    <location>
        <begin position="357"/>
        <end position="375"/>
    </location>
</feature>
<organism evidence="3 4">
    <name type="scientific">Microbacterium dauci</name>
    <dbReference type="NCBI Taxonomy" id="3048008"/>
    <lineage>
        <taxon>Bacteria</taxon>
        <taxon>Bacillati</taxon>
        <taxon>Actinomycetota</taxon>
        <taxon>Actinomycetes</taxon>
        <taxon>Micrococcales</taxon>
        <taxon>Microbacteriaceae</taxon>
        <taxon>Microbacterium</taxon>
    </lineage>
</organism>